<keyword evidence="2" id="KW-0963">Cytoplasm</keyword>
<dbReference type="InterPro" id="IPR014729">
    <property type="entry name" value="Rossmann-like_a/b/a_fold"/>
</dbReference>
<name>A0A369W3H9_9HYPH</name>
<evidence type="ECO:0000256" key="2">
    <source>
        <dbReference type="PIRNR" id="PIRNR006276"/>
    </source>
</evidence>
<feature type="domain" description="UspA" evidence="3">
    <location>
        <begin position="1"/>
        <end position="146"/>
    </location>
</feature>
<reference evidence="5" key="1">
    <citation type="submission" date="2018-07" db="EMBL/GenBank/DDBJ databases">
        <authorList>
            <person name="Liu B.-T."/>
            <person name="Du Z."/>
        </authorList>
    </citation>
    <scope>NUCLEOTIDE SEQUENCE [LARGE SCALE GENOMIC DNA]</scope>
    <source>
        <strain evidence="5">XYN52</strain>
    </source>
</reference>
<dbReference type="CDD" id="cd00293">
    <property type="entry name" value="USP-like"/>
    <property type="match status" value="1"/>
</dbReference>
<dbReference type="Pfam" id="PF00582">
    <property type="entry name" value="Usp"/>
    <property type="match status" value="1"/>
</dbReference>
<dbReference type="InterPro" id="IPR006015">
    <property type="entry name" value="Universal_stress_UspA"/>
</dbReference>
<evidence type="ECO:0000313" key="5">
    <source>
        <dbReference type="Proteomes" id="UP000253759"/>
    </source>
</evidence>
<dbReference type="GO" id="GO:0005737">
    <property type="term" value="C:cytoplasm"/>
    <property type="evidence" value="ECO:0007669"/>
    <property type="project" value="UniProtKB-SubCell"/>
</dbReference>
<dbReference type="PANTHER" id="PTHR46268">
    <property type="entry name" value="STRESS RESPONSE PROTEIN NHAX"/>
    <property type="match status" value="1"/>
</dbReference>
<gene>
    <name evidence="4" type="ORF">DVH29_14590</name>
</gene>
<dbReference type="PANTHER" id="PTHR46268:SF15">
    <property type="entry name" value="UNIVERSAL STRESS PROTEIN HP_0031"/>
    <property type="match status" value="1"/>
</dbReference>
<evidence type="ECO:0000259" key="3">
    <source>
        <dbReference type="Pfam" id="PF00582"/>
    </source>
</evidence>
<dbReference type="PRINTS" id="PR01438">
    <property type="entry name" value="UNVRSLSTRESS"/>
</dbReference>
<proteinExistence type="inferred from homology"/>
<dbReference type="EMBL" id="QQNH01000032">
    <property type="protein sequence ID" value="RDE07832.1"/>
    <property type="molecule type" value="Genomic_DNA"/>
</dbReference>
<sequence>MYTHILVPTDGSELAQYGVSHALSLAKALGSKVTIITATEPFPIIYGRYWQPGLQEAQQFEEINSKAAAELLASTKAEAEKMGIVAETVHVPNQTAATAIVEAAASLGCNLIVMSSHGRRGIARALLGSQTTEVLTQSTVPVLVVR</sequence>
<keyword evidence="5" id="KW-1185">Reference proteome</keyword>
<evidence type="ECO:0000256" key="1">
    <source>
        <dbReference type="ARBA" id="ARBA00008791"/>
    </source>
</evidence>
<organism evidence="4 5">
    <name type="scientific">Pelagibacterium lacus</name>
    <dbReference type="NCBI Taxonomy" id="2282655"/>
    <lineage>
        <taxon>Bacteria</taxon>
        <taxon>Pseudomonadati</taxon>
        <taxon>Pseudomonadota</taxon>
        <taxon>Alphaproteobacteria</taxon>
        <taxon>Hyphomicrobiales</taxon>
        <taxon>Devosiaceae</taxon>
        <taxon>Pelagibacterium</taxon>
    </lineage>
</organism>
<dbReference type="RefSeq" id="WP_114646925.1">
    <property type="nucleotide sequence ID" value="NZ_QQNH01000032.1"/>
</dbReference>
<protein>
    <recommendedName>
        <fullName evidence="2">Universal stress protein</fullName>
    </recommendedName>
</protein>
<dbReference type="SUPFAM" id="SSF52402">
    <property type="entry name" value="Adenine nucleotide alpha hydrolases-like"/>
    <property type="match status" value="1"/>
</dbReference>
<dbReference type="PIRSF" id="PIRSF006276">
    <property type="entry name" value="UspA"/>
    <property type="match status" value="1"/>
</dbReference>
<comment type="similarity">
    <text evidence="1 2">Belongs to the universal stress protein A family.</text>
</comment>
<dbReference type="OrthoDB" id="5564966at2"/>
<dbReference type="Gene3D" id="3.40.50.620">
    <property type="entry name" value="HUPs"/>
    <property type="match status" value="1"/>
</dbReference>
<dbReference type="Proteomes" id="UP000253759">
    <property type="component" value="Unassembled WGS sequence"/>
</dbReference>
<comment type="caution">
    <text evidence="4">The sequence shown here is derived from an EMBL/GenBank/DDBJ whole genome shotgun (WGS) entry which is preliminary data.</text>
</comment>
<accession>A0A369W3H9</accession>
<dbReference type="AlphaFoldDB" id="A0A369W3H9"/>
<comment type="subcellular location">
    <subcellularLocation>
        <location evidence="2">Cytoplasm</location>
    </subcellularLocation>
</comment>
<evidence type="ECO:0000313" key="4">
    <source>
        <dbReference type="EMBL" id="RDE07832.1"/>
    </source>
</evidence>
<dbReference type="InterPro" id="IPR006016">
    <property type="entry name" value="UspA"/>
</dbReference>